<dbReference type="EMBL" id="LPZR01000069">
    <property type="protein sequence ID" value="KYO55213.1"/>
    <property type="molecule type" value="Genomic_DNA"/>
</dbReference>
<dbReference type="AlphaFoldDB" id="A0A162LJ48"/>
<evidence type="ECO:0000313" key="1">
    <source>
        <dbReference type="EMBL" id="KYO55213.1"/>
    </source>
</evidence>
<protein>
    <submittedName>
        <fullName evidence="1">Uncharacterized protein</fullName>
    </submittedName>
</protein>
<organism evidence="1 2">
    <name type="scientific">Tistrella mobilis</name>
    <dbReference type="NCBI Taxonomy" id="171437"/>
    <lineage>
        <taxon>Bacteria</taxon>
        <taxon>Pseudomonadati</taxon>
        <taxon>Pseudomonadota</taxon>
        <taxon>Alphaproteobacteria</taxon>
        <taxon>Geminicoccales</taxon>
        <taxon>Geminicoccaceae</taxon>
        <taxon>Tistrella</taxon>
    </lineage>
</organism>
<dbReference type="RefSeq" id="WP_062762436.1">
    <property type="nucleotide sequence ID" value="NZ_CP121039.1"/>
</dbReference>
<proteinExistence type="predicted"/>
<dbReference type="Proteomes" id="UP000075787">
    <property type="component" value="Unassembled WGS sequence"/>
</dbReference>
<name>A0A162LJ48_9PROT</name>
<evidence type="ECO:0000313" key="2">
    <source>
        <dbReference type="Proteomes" id="UP000075787"/>
    </source>
</evidence>
<comment type="caution">
    <text evidence="1">The sequence shown here is derived from an EMBL/GenBank/DDBJ whole genome shotgun (WGS) entry which is preliminary data.</text>
</comment>
<reference evidence="1 2" key="1">
    <citation type="submission" date="2015-12" db="EMBL/GenBank/DDBJ databases">
        <title>Genome sequence of Tistrella mobilis MCCC 1A02139.</title>
        <authorList>
            <person name="Lu L."/>
            <person name="Lai Q."/>
            <person name="Shao Z."/>
            <person name="Qian P."/>
        </authorList>
    </citation>
    <scope>NUCLEOTIDE SEQUENCE [LARGE SCALE GENOMIC DNA]</scope>
    <source>
        <strain evidence="1 2">MCCC 1A02139</strain>
    </source>
</reference>
<gene>
    <name evidence="1" type="ORF">AUP44_23945</name>
</gene>
<dbReference type="GeneID" id="97239079"/>
<accession>A0A162LJ48</accession>
<sequence>MTDAATIERDLKLQRLEAFKLREAALACGDTATAAAAAETMAAIDDDLDCLATTSIADAVTRLDGLRTQLATLGAAAAAWPAPPPSDQA</sequence>